<evidence type="ECO:0000259" key="2">
    <source>
        <dbReference type="Pfam" id="PF06808"/>
    </source>
</evidence>
<feature type="transmembrane region" description="Helical" evidence="1">
    <location>
        <begin position="20"/>
        <end position="46"/>
    </location>
</feature>
<evidence type="ECO:0000256" key="1">
    <source>
        <dbReference type="SAM" id="Phobius"/>
    </source>
</evidence>
<proteinExistence type="predicted"/>
<reference evidence="3 4" key="1">
    <citation type="submission" date="2016-10" db="EMBL/GenBank/DDBJ databases">
        <authorList>
            <person name="de Groot N.N."/>
        </authorList>
    </citation>
    <scope>NUCLEOTIDE SEQUENCE [LARGE SCALE GENOMIC DNA]</scope>
    <source>
        <strain evidence="4">P4B,CCM 7963,CECT 7998,DSM 25260,IBRC-M 10614,KCTC 13821</strain>
    </source>
</reference>
<feature type="domain" description="TRAP C4-dicarboxylate transport system permease DctM subunit" evidence="2">
    <location>
        <begin position="1"/>
        <end position="56"/>
    </location>
</feature>
<sequence length="57" mass="5796">MTGIGSKLSSIISQIGETSLLKLVLGMIVTIVLDMGVPTIAAYMLAASVSAPAFNSL</sequence>
<accession>A0A1G8MHB7</accession>
<name>A0A1G8MHB7_9BACI</name>
<dbReference type="Proteomes" id="UP000199017">
    <property type="component" value="Unassembled WGS sequence"/>
</dbReference>
<dbReference type="STRING" id="930129.SAMN05216352_11043"/>
<keyword evidence="1" id="KW-1133">Transmembrane helix</keyword>
<keyword evidence="1" id="KW-0472">Membrane</keyword>
<dbReference type="InterPro" id="IPR010656">
    <property type="entry name" value="DctM"/>
</dbReference>
<protein>
    <submittedName>
        <fullName evidence="3">Tripartite ATP-independent transporter, DctM component</fullName>
    </submittedName>
</protein>
<dbReference type="EMBL" id="FNDU01000010">
    <property type="protein sequence ID" value="SDI67349.1"/>
    <property type="molecule type" value="Genomic_DNA"/>
</dbReference>
<evidence type="ECO:0000313" key="4">
    <source>
        <dbReference type="Proteomes" id="UP000199017"/>
    </source>
</evidence>
<keyword evidence="4" id="KW-1185">Reference proteome</keyword>
<dbReference type="AlphaFoldDB" id="A0A1G8MHB7"/>
<evidence type="ECO:0000313" key="3">
    <source>
        <dbReference type="EMBL" id="SDI67349.1"/>
    </source>
</evidence>
<keyword evidence="1" id="KW-0812">Transmembrane</keyword>
<organism evidence="3 4">
    <name type="scientific">Alteribacillus bidgolensis</name>
    <dbReference type="NCBI Taxonomy" id="930129"/>
    <lineage>
        <taxon>Bacteria</taxon>
        <taxon>Bacillati</taxon>
        <taxon>Bacillota</taxon>
        <taxon>Bacilli</taxon>
        <taxon>Bacillales</taxon>
        <taxon>Bacillaceae</taxon>
        <taxon>Alteribacillus</taxon>
    </lineage>
</organism>
<dbReference type="Pfam" id="PF06808">
    <property type="entry name" value="DctM"/>
    <property type="match status" value="1"/>
</dbReference>
<gene>
    <name evidence="3" type="ORF">SAMN05216352_11043</name>
</gene>